<dbReference type="STRING" id="999541.bgla_2g01730"/>
<dbReference type="UniPathway" id="UPA00394"/>
<sequence>MKLLRYGPRGQEKPGLLDRDGRLRDLSSICEDYTPAFFAGGGIERLRGVDPQTLPLVAGAPRIGACIAQPGNFIAIGLNYVQHAIETDAPIPAEPILFNKAPSCLSGPYDPVILPKDSRKCDWEVEIAMVIGKPALYVEEAEALDHVAGYCVCNDVSEREMQLEHGGQWVKGKMFPSFGPLGPWLVTPDEAGDPQDLGLWLELNGRRVQDSSTSDMIFTLARIVSYASRHVLLQPGDVITTGTPPGVGLGMKPEQYLKPGDVMELGVAGLGVQKQTVLAWEDSPFARTKAGGHGA</sequence>
<feature type="domain" description="Fumarylacetoacetase-like C-terminal" evidence="6">
    <location>
        <begin position="73"/>
        <end position="277"/>
    </location>
</feature>
<evidence type="ECO:0000256" key="5">
    <source>
        <dbReference type="ARBA" id="ARBA00022842"/>
    </source>
</evidence>
<name>F2LK26_BURGS</name>
<evidence type="ECO:0000256" key="1">
    <source>
        <dbReference type="ARBA" id="ARBA00001946"/>
    </source>
</evidence>
<evidence type="ECO:0000256" key="3">
    <source>
        <dbReference type="ARBA" id="ARBA00022723"/>
    </source>
</evidence>
<dbReference type="AlphaFoldDB" id="F2LK26"/>
<dbReference type="EMBL" id="CP002600">
    <property type="protein sequence ID" value="AEA62651.1"/>
    <property type="molecule type" value="Genomic_DNA"/>
</dbReference>
<keyword evidence="3" id="KW-0479">Metal-binding</keyword>
<dbReference type="Pfam" id="PF01557">
    <property type="entry name" value="FAA_hydrolase"/>
    <property type="match status" value="1"/>
</dbReference>
<dbReference type="GO" id="GO:0016853">
    <property type="term" value="F:isomerase activity"/>
    <property type="evidence" value="ECO:0007669"/>
    <property type="project" value="UniProtKB-KW"/>
</dbReference>
<keyword evidence="7" id="KW-0413">Isomerase</keyword>
<evidence type="ECO:0000259" key="6">
    <source>
        <dbReference type="Pfam" id="PF01557"/>
    </source>
</evidence>
<evidence type="ECO:0000313" key="8">
    <source>
        <dbReference type="Proteomes" id="UP000008316"/>
    </source>
</evidence>
<comment type="cofactor">
    <cofactor evidence="1">
        <name>Mg(2+)</name>
        <dbReference type="ChEBI" id="CHEBI:18420"/>
    </cofactor>
</comment>
<dbReference type="PANTHER" id="PTHR42796">
    <property type="entry name" value="FUMARYLACETOACETATE HYDROLASE DOMAIN-CONTAINING PROTEIN 2A-RELATED"/>
    <property type="match status" value="1"/>
</dbReference>
<dbReference type="GO" id="GO:0016787">
    <property type="term" value="F:hydrolase activity"/>
    <property type="evidence" value="ECO:0007669"/>
    <property type="project" value="UniProtKB-KW"/>
</dbReference>
<dbReference type="KEGG" id="bgd:bgla_2g01730"/>
<accession>F2LK26</accession>
<dbReference type="Proteomes" id="UP000008316">
    <property type="component" value="Chromosome 2"/>
</dbReference>
<evidence type="ECO:0000256" key="2">
    <source>
        <dbReference type="ARBA" id="ARBA00010211"/>
    </source>
</evidence>
<dbReference type="GO" id="GO:0019752">
    <property type="term" value="P:carboxylic acid metabolic process"/>
    <property type="evidence" value="ECO:0007669"/>
    <property type="project" value="UniProtKB-ARBA"/>
</dbReference>
<evidence type="ECO:0000313" key="7">
    <source>
        <dbReference type="EMBL" id="AEA62651.1"/>
    </source>
</evidence>
<dbReference type="RefSeq" id="WP_013688983.1">
    <property type="nucleotide sequence ID" value="NC_015376.1"/>
</dbReference>
<dbReference type="GO" id="GO:0046872">
    <property type="term" value="F:metal ion binding"/>
    <property type="evidence" value="ECO:0007669"/>
    <property type="project" value="UniProtKB-KW"/>
</dbReference>
<dbReference type="GO" id="GO:0019628">
    <property type="term" value="P:urate catabolic process"/>
    <property type="evidence" value="ECO:0007669"/>
    <property type="project" value="UniProtKB-UniPathway"/>
</dbReference>
<keyword evidence="8" id="KW-1185">Reference proteome</keyword>
<dbReference type="InterPro" id="IPR036663">
    <property type="entry name" value="Fumarylacetoacetase_C_sf"/>
</dbReference>
<dbReference type="Gene3D" id="3.90.850.10">
    <property type="entry name" value="Fumarylacetoacetase-like, C-terminal domain"/>
    <property type="match status" value="1"/>
</dbReference>
<keyword evidence="5" id="KW-0460">Magnesium</keyword>
<organism evidence="7 8">
    <name type="scientific">Burkholderia gladioli (strain BSR3)</name>
    <dbReference type="NCBI Taxonomy" id="999541"/>
    <lineage>
        <taxon>Bacteria</taxon>
        <taxon>Pseudomonadati</taxon>
        <taxon>Pseudomonadota</taxon>
        <taxon>Betaproteobacteria</taxon>
        <taxon>Burkholderiales</taxon>
        <taxon>Burkholderiaceae</taxon>
        <taxon>Burkholderia</taxon>
    </lineage>
</organism>
<keyword evidence="4" id="KW-0378">Hydrolase</keyword>
<dbReference type="InterPro" id="IPR011234">
    <property type="entry name" value="Fumarylacetoacetase-like_C"/>
</dbReference>
<dbReference type="HOGENOM" id="CLU_028458_3_4_4"/>
<dbReference type="eggNOG" id="COG0179">
    <property type="taxonomic scope" value="Bacteria"/>
</dbReference>
<dbReference type="InterPro" id="IPR051121">
    <property type="entry name" value="FAH"/>
</dbReference>
<dbReference type="FunFam" id="3.90.850.10:FF:000002">
    <property type="entry name" value="2-hydroxyhepta-2,4-diene-1,7-dioate isomerase"/>
    <property type="match status" value="1"/>
</dbReference>
<protein>
    <submittedName>
        <fullName evidence="7">5-carboxymethyl-2-hydroxymuconate Delta-isomerase</fullName>
    </submittedName>
</protein>
<evidence type="ECO:0000256" key="4">
    <source>
        <dbReference type="ARBA" id="ARBA00022801"/>
    </source>
</evidence>
<comment type="similarity">
    <text evidence="2">Belongs to the FAH family.</text>
</comment>
<dbReference type="SUPFAM" id="SSF56529">
    <property type="entry name" value="FAH"/>
    <property type="match status" value="1"/>
</dbReference>
<reference evidence="7 8" key="1">
    <citation type="journal article" date="2011" name="J. Bacteriol.">
        <title>Complete genome sequence of Burkholderia gladioli BSR3.</title>
        <authorList>
            <person name="Seo Y.S."/>
            <person name="Lim J."/>
            <person name="Choi B.S."/>
            <person name="Kim H."/>
            <person name="Goo E."/>
            <person name="Lee B."/>
            <person name="Lim J.S."/>
            <person name="Choi I.Y."/>
            <person name="Moon J.S."/>
            <person name="Kim J."/>
            <person name="Hwang I."/>
        </authorList>
    </citation>
    <scope>NUCLEOTIDE SEQUENCE [LARGE SCALE GENOMIC DNA]</scope>
    <source>
        <strain evidence="7 8">BSR3</strain>
    </source>
</reference>
<gene>
    <name evidence="7" type="ordered locus">bgla_2g01730</name>
</gene>
<dbReference type="PANTHER" id="PTHR42796:SF4">
    <property type="entry name" value="FUMARYLACETOACETATE HYDROLASE DOMAIN-CONTAINING PROTEIN 2A"/>
    <property type="match status" value="1"/>
</dbReference>
<proteinExistence type="inferred from homology"/>